<dbReference type="AlphaFoldDB" id="A0A934UM38"/>
<proteinExistence type="predicted"/>
<comment type="caution">
    <text evidence="1">The sequence shown here is derived from an EMBL/GenBank/DDBJ whole genome shotgun (WGS) entry which is preliminary data.</text>
</comment>
<gene>
    <name evidence="1" type="ORF">I5M19_04085</name>
</gene>
<dbReference type="Proteomes" id="UP000613193">
    <property type="component" value="Unassembled WGS sequence"/>
</dbReference>
<keyword evidence="2" id="KW-1185">Reference proteome</keyword>
<evidence type="ECO:0000313" key="2">
    <source>
        <dbReference type="Proteomes" id="UP000613193"/>
    </source>
</evidence>
<evidence type="ECO:0008006" key="3">
    <source>
        <dbReference type="Google" id="ProtNLM"/>
    </source>
</evidence>
<name>A0A934UM38_9SPHI</name>
<accession>A0A934UM38</accession>
<organism evidence="1 2">
    <name type="scientific">Mucilaginibacter segetis</name>
    <dbReference type="NCBI Taxonomy" id="2793071"/>
    <lineage>
        <taxon>Bacteria</taxon>
        <taxon>Pseudomonadati</taxon>
        <taxon>Bacteroidota</taxon>
        <taxon>Sphingobacteriia</taxon>
        <taxon>Sphingobacteriales</taxon>
        <taxon>Sphingobacteriaceae</taxon>
        <taxon>Mucilaginibacter</taxon>
    </lineage>
</organism>
<dbReference type="EMBL" id="JAEHFW010000001">
    <property type="protein sequence ID" value="MBK0378472.1"/>
    <property type="molecule type" value="Genomic_DNA"/>
</dbReference>
<protein>
    <recommendedName>
        <fullName evidence="3">Lipoprotein</fullName>
    </recommendedName>
</protein>
<sequence>MRIYRSFYLLLFFFLLGCENTGHTSNKTMPKAFIDHKKEAEFRDEKAADYDMTYSKGIVVATVGDKVSEHLLIYNKTGDVWRALAFEGDLNKNLLEVQPLAKDPDTYLLAFNCIGITDKYYKIIVNENSKEAKYVKIEDTVFQLQTWQEYILSCFSLDFNPVSNPIRTSFSENAKILLYDKDEFYHAVKFHGDWVQIKWGDETNWHYGWVKWRRNKILIITLFNNG</sequence>
<evidence type="ECO:0000313" key="1">
    <source>
        <dbReference type="EMBL" id="MBK0378472.1"/>
    </source>
</evidence>
<dbReference type="RefSeq" id="WP_200064297.1">
    <property type="nucleotide sequence ID" value="NZ_JAEHFW010000001.1"/>
</dbReference>
<dbReference type="PROSITE" id="PS51257">
    <property type="entry name" value="PROKAR_LIPOPROTEIN"/>
    <property type="match status" value="1"/>
</dbReference>
<reference evidence="1" key="1">
    <citation type="submission" date="2020-12" db="EMBL/GenBank/DDBJ databases">
        <title>Bacterial novel species Mucilaginibacter sp. SD-g isolated from soil.</title>
        <authorList>
            <person name="Jung H.-Y."/>
        </authorList>
    </citation>
    <scope>NUCLEOTIDE SEQUENCE</scope>
    <source>
        <strain evidence="1">SD-g</strain>
    </source>
</reference>